<dbReference type="Proteomes" id="UP000541444">
    <property type="component" value="Unassembled WGS sequence"/>
</dbReference>
<reference evidence="2 3" key="1">
    <citation type="journal article" date="2020" name="IScience">
        <title>Genome Sequencing of the Endangered Kingdonia uniflora (Circaeasteraceae, Ranunculales) Reveals Potential Mechanisms of Evolutionary Specialization.</title>
        <authorList>
            <person name="Sun Y."/>
            <person name="Deng T."/>
            <person name="Zhang A."/>
            <person name="Moore M.J."/>
            <person name="Landis J.B."/>
            <person name="Lin N."/>
            <person name="Zhang H."/>
            <person name="Zhang X."/>
            <person name="Huang J."/>
            <person name="Zhang X."/>
            <person name="Sun H."/>
            <person name="Wang H."/>
        </authorList>
    </citation>
    <scope>NUCLEOTIDE SEQUENCE [LARGE SCALE GENOMIC DNA]</scope>
    <source>
        <strain evidence="2">TB1705</strain>
        <tissue evidence="2">Leaf</tissue>
    </source>
</reference>
<feature type="compositionally biased region" description="Basic and acidic residues" evidence="1">
    <location>
        <begin position="31"/>
        <end position="50"/>
    </location>
</feature>
<gene>
    <name evidence="2" type="ORF">GIB67_024926</name>
</gene>
<feature type="compositionally biased region" description="Polar residues" evidence="1">
    <location>
        <begin position="7"/>
        <end position="18"/>
    </location>
</feature>
<accession>A0A7J7NZE5</accession>
<feature type="region of interest" description="Disordered" evidence="1">
    <location>
        <begin position="250"/>
        <end position="290"/>
    </location>
</feature>
<feature type="region of interest" description="Disordered" evidence="1">
    <location>
        <begin position="1"/>
        <end position="65"/>
    </location>
</feature>
<feature type="compositionally biased region" description="Low complexity" evidence="1">
    <location>
        <begin position="255"/>
        <end position="264"/>
    </location>
</feature>
<evidence type="ECO:0000313" key="2">
    <source>
        <dbReference type="EMBL" id="KAF6172304.1"/>
    </source>
</evidence>
<name>A0A7J7NZE5_9MAGN</name>
<dbReference type="AlphaFoldDB" id="A0A7J7NZE5"/>
<dbReference type="EMBL" id="JACGCM010000440">
    <property type="protein sequence ID" value="KAF6172304.1"/>
    <property type="molecule type" value="Genomic_DNA"/>
</dbReference>
<comment type="caution">
    <text evidence="2">The sequence shown here is derived from an EMBL/GenBank/DDBJ whole genome shotgun (WGS) entry which is preliminary data.</text>
</comment>
<sequence length="290" mass="32795">SIYLHANTDQTTAVSVEEQTLEVEKTEDEASQTKENKEEVEQNKEEVFEGKDDDDGNSQNKPDPEQLVLMKLKVDVTLKKMHTLTEEEINERTVKMACEMNQMNTHLDELLPRVLLESFIQRPISQDEKNQVIDVYIKALIQYFDIQHRARPDNERIVLAESLPINILAELPMSGFARKICIYDLMVDSKIANAREKKKLSPGHQLIEDQISTILPKMLIWKDFADSSRPPTGSVVKDYGLNYKSRTHFGKCPIQPSSSSSPSSSSPPPPSNNSQSSLMLKSSAEHSPEV</sequence>
<organism evidence="2 3">
    <name type="scientific">Kingdonia uniflora</name>
    <dbReference type="NCBI Taxonomy" id="39325"/>
    <lineage>
        <taxon>Eukaryota</taxon>
        <taxon>Viridiplantae</taxon>
        <taxon>Streptophyta</taxon>
        <taxon>Embryophyta</taxon>
        <taxon>Tracheophyta</taxon>
        <taxon>Spermatophyta</taxon>
        <taxon>Magnoliopsida</taxon>
        <taxon>Ranunculales</taxon>
        <taxon>Circaeasteraceae</taxon>
        <taxon>Kingdonia</taxon>
    </lineage>
</organism>
<feature type="non-terminal residue" evidence="2">
    <location>
        <position position="1"/>
    </location>
</feature>
<evidence type="ECO:0000313" key="3">
    <source>
        <dbReference type="Proteomes" id="UP000541444"/>
    </source>
</evidence>
<proteinExistence type="predicted"/>
<evidence type="ECO:0000256" key="1">
    <source>
        <dbReference type="SAM" id="MobiDB-lite"/>
    </source>
</evidence>
<protein>
    <submittedName>
        <fullName evidence="2">Uncharacterized protein</fullName>
    </submittedName>
</protein>
<keyword evidence="3" id="KW-1185">Reference proteome</keyword>
<feature type="compositionally biased region" description="Acidic residues" evidence="1">
    <location>
        <begin position="19"/>
        <end position="30"/>
    </location>
</feature>